<comment type="caution">
    <text evidence="1">The sequence shown here is derived from an EMBL/GenBank/DDBJ whole genome shotgun (WGS) entry which is preliminary data.</text>
</comment>
<dbReference type="SUPFAM" id="SSF53756">
    <property type="entry name" value="UDP-Glycosyltransferase/glycogen phosphorylase"/>
    <property type="match status" value="1"/>
</dbReference>
<dbReference type="EMBL" id="JASJQH010007087">
    <property type="protein sequence ID" value="KAK9718590.1"/>
    <property type="molecule type" value="Genomic_DNA"/>
</dbReference>
<gene>
    <name evidence="1" type="ORF">K7432_005392</name>
</gene>
<evidence type="ECO:0000313" key="1">
    <source>
        <dbReference type="EMBL" id="KAK9718590.1"/>
    </source>
</evidence>
<dbReference type="Gene3D" id="3.40.50.2000">
    <property type="entry name" value="Glycogen Phosphorylase B"/>
    <property type="match status" value="1"/>
</dbReference>
<organism evidence="1 2">
    <name type="scientific">Basidiobolus ranarum</name>
    <dbReference type="NCBI Taxonomy" id="34480"/>
    <lineage>
        <taxon>Eukaryota</taxon>
        <taxon>Fungi</taxon>
        <taxon>Fungi incertae sedis</taxon>
        <taxon>Zoopagomycota</taxon>
        <taxon>Entomophthoromycotina</taxon>
        <taxon>Basidiobolomycetes</taxon>
        <taxon>Basidiobolales</taxon>
        <taxon>Basidiobolaceae</taxon>
        <taxon>Basidiobolus</taxon>
    </lineage>
</organism>
<sequence>MTNTKPYSYTFCYYVSGHGYGHATRVCQIISRLLSSPRNHKVYIISHAPRFIFESTIQLAPTRCVYRNALIDSTVAQPLPYVVDRQKTIEDLKSLIDSRESIIESEAIWLKSVGAQCVLVDAPFIPCAAASTLNIPTCIISNFTFDMVYEWLREGDELDQTIGELVRIAVEDYKKADVLFRLPGHIPIPSFDGNWRFIDNGLSRPNVIVDVPLVVRKAVTPRHEVLSGLGIPDSLIRTKKVLLVSFGGQNMEKEALKDSLPDGWIGIVCGLRLPPNSLPANFYDAGTNSFVPDLTDAADAVLGKLGYGTCSECIAHKKPFLYVSRPQFIEEPGLLKMMKKHGRCLEMPREKFESGQWQEYIQWSVEVQDKASPIPLPDNGDEVTAHNLVSYLDLVSMNIIKAETFDTKVKQSSGLTQIVGPIPI</sequence>
<name>A0ABR2W373_9FUNG</name>
<protein>
    <recommendedName>
        <fullName evidence="3">L-arabinokinase</fullName>
    </recommendedName>
</protein>
<dbReference type="PANTHER" id="PTHR38134:SF2">
    <property type="entry name" value="GALACTOKINASE"/>
    <property type="match status" value="1"/>
</dbReference>
<dbReference type="InterPro" id="IPR053205">
    <property type="entry name" value="GHMP_kinase_L-arabinokinase"/>
</dbReference>
<dbReference type="PANTHER" id="PTHR38134">
    <property type="entry name" value="SLR1395 PROTEIN"/>
    <property type="match status" value="1"/>
</dbReference>
<proteinExistence type="predicted"/>
<evidence type="ECO:0008006" key="3">
    <source>
        <dbReference type="Google" id="ProtNLM"/>
    </source>
</evidence>
<evidence type="ECO:0000313" key="2">
    <source>
        <dbReference type="Proteomes" id="UP001479436"/>
    </source>
</evidence>
<accession>A0ABR2W373</accession>
<keyword evidence="2" id="KW-1185">Reference proteome</keyword>
<reference evidence="1 2" key="1">
    <citation type="submission" date="2023-04" db="EMBL/GenBank/DDBJ databases">
        <title>Genome of Basidiobolus ranarum AG-B5.</title>
        <authorList>
            <person name="Stajich J.E."/>
            <person name="Carter-House D."/>
            <person name="Gryganskyi A."/>
        </authorList>
    </citation>
    <scope>NUCLEOTIDE SEQUENCE [LARGE SCALE GENOMIC DNA]</scope>
    <source>
        <strain evidence="1 2">AG-B5</strain>
    </source>
</reference>
<dbReference type="Proteomes" id="UP001479436">
    <property type="component" value="Unassembled WGS sequence"/>
</dbReference>